<dbReference type="SUPFAM" id="SSF48371">
    <property type="entry name" value="ARM repeat"/>
    <property type="match status" value="1"/>
</dbReference>
<dbReference type="InterPro" id="IPR016024">
    <property type="entry name" value="ARM-type_fold"/>
</dbReference>
<dbReference type="PANTHER" id="PTHR23317:SF76">
    <property type="entry name" value="LD20667P"/>
    <property type="match status" value="1"/>
</dbReference>
<gene>
    <name evidence="4" type="ORF">GBAR_LOCUS5496</name>
</gene>
<comment type="caution">
    <text evidence="4">The sequence shown here is derived from an EMBL/GenBank/DDBJ whole genome shotgun (WGS) entry which is preliminary data.</text>
</comment>
<evidence type="ECO:0000313" key="4">
    <source>
        <dbReference type="EMBL" id="CAI8007938.1"/>
    </source>
</evidence>
<sequence length="1089" mass="124313">MSQFLSRKSMLNAQRKNRFSVKFMKDLEGLVSMVSNEITEKHIKDVNYARRLNISLAFFIHDALSLMDRGFVFSLIKTYLKKFQLSIKDLNLTEFRLDFLRIVCSHEHLVTLNLPLGAALYPAGPGSQHSSPSSSISSTLENLDAPNVEAMGELSSEFRTYHYLTGLVLTELALVLDGKNSKLREQAVEVVRDLLASHDSDSRYNKPSARARIASLYLPLLSIVMDNFQCLYKGADGWEDWSTTFERNASVRRSVVVKEGADGSWEIEGQEPPETAKTNDHLLGPVSTRNLLICFLWVLKNIDMELLKSWWSQLSISRFNILVNVLDLSVACFEYRGKRNLQHQTSTGGPVQAATPGNRMRNQLANAILGGEGTARDMLARRKKERGGMQQSEALRWGKTYWQATSEQAERPVVDIEVDAYIEGSLAAESSLIVLDTMELLMQTISARENLHSTLGRALEVLLHLMATNQSVQVMKDVFSTQRAIVWKFPDLLFYEETEQCAELCRRLLRHCSSGVKEIRTWACASLYLLMRHDFEQENSFARVKVQATVALSTIVAGSTTFNEHHLRRSLKTIMLYGDNDRGMEDSSFPEQVRELSINLHHILLDTVKMQEFQDDPEMLMDLMYRISKGYKNSPDLRLTWLQAMAEKNSQMKNHTEAAMCLVHAAALVSEYLYLLEGKSYLPIGCVAFQNISPNVLEESATSEDTLAPEEEGICTGKMFSEQGLIGLMEQAAALFKEAQLYEAMNEVYRLVMPIYEERRAYQSLEKVHRSLSDCYQQLLHKGSHRFLGTYFRVGFYGLIFGDLDRAEFVYKEAALTQLGEFSLRLQNLYSEKLGKDKIELLKDSKTIDPSTLDPAKGHIQVTFVEPYFEEWELKERLSVFDRSFNIRRFVFNTPYTKGGKAHGEIDTQCMSKTILITKDTLPYVKKRSTVINFERVEMNPLQVAIIGMQEKIISLRNCLIARPPDTKLLQMRLQGGIATTVNQGPFAIAKCFLDVPLKEQTHDHHRLRVCFKEFARRCQEALDLNKHLITEEQHEYQHELARNFRDFQNKLEPMVPTKKKHKRSRDRALKNIATARTSRLFSTGSTGD</sequence>
<reference evidence="4" key="1">
    <citation type="submission" date="2023-03" db="EMBL/GenBank/DDBJ databases">
        <authorList>
            <person name="Steffen K."/>
            <person name="Cardenas P."/>
        </authorList>
    </citation>
    <scope>NUCLEOTIDE SEQUENCE</scope>
</reference>
<keyword evidence="1" id="KW-0344">Guanine-nucleotide releasing factor</keyword>
<dbReference type="AlphaFoldDB" id="A0AA35RBY3"/>
<dbReference type="Proteomes" id="UP001174909">
    <property type="component" value="Unassembled WGS sequence"/>
</dbReference>
<dbReference type="Gene3D" id="1.20.58.740">
    <property type="match status" value="1"/>
</dbReference>
<dbReference type="Gene3D" id="1.25.40.410">
    <property type="match status" value="1"/>
</dbReference>
<dbReference type="GO" id="GO:0007264">
    <property type="term" value="P:small GTPase-mediated signal transduction"/>
    <property type="evidence" value="ECO:0007669"/>
    <property type="project" value="InterPro"/>
</dbReference>
<dbReference type="InterPro" id="IPR026791">
    <property type="entry name" value="DOCK"/>
</dbReference>
<organism evidence="4 5">
    <name type="scientific">Geodia barretti</name>
    <name type="common">Barrett's horny sponge</name>
    <dbReference type="NCBI Taxonomy" id="519541"/>
    <lineage>
        <taxon>Eukaryota</taxon>
        <taxon>Metazoa</taxon>
        <taxon>Porifera</taxon>
        <taxon>Demospongiae</taxon>
        <taxon>Heteroscleromorpha</taxon>
        <taxon>Tetractinellida</taxon>
        <taxon>Astrophorina</taxon>
        <taxon>Geodiidae</taxon>
        <taxon>Geodia</taxon>
    </lineage>
</organism>
<accession>A0AA35RBY3</accession>
<dbReference type="InterPro" id="IPR046769">
    <property type="entry name" value="DOCKER_Lobe_A"/>
</dbReference>
<dbReference type="PROSITE" id="PS51651">
    <property type="entry name" value="DOCKER"/>
    <property type="match status" value="1"/>
</dbReference>
<dbReference type="InterPro" id="IPR046770">
    <property type="entry name" value="DOCKER_Lobe_B"/>
</dbReference>
<name>A0AA35RBY3_GEOBA</name>
<dbReference type="FunFam" id="1.25.40.410:FF:000002">
    <property type="entry name" value="Dedicator of cytokinesis protein 7"/>
    <property type="match status" value="1"/>
</dbReference>
<dbReference type="InterPro" id="IPR027357">
    <property type="entry name" value="DOCKER_dom"/>
</dbReference>
<dbReference type="InterPro" id="IPR043161">
    <property type="entry name" value="DOCK_C_lobe_A"/>
</dbReference>
<evidence type="ECO:0000313" key="5">
    <source>
        <dbReference type="Proteomes" id="UP001174909"/>
    </source>
</evidence>
<dbReference type="EMBL" id="CASHTH010000806">
    <property type="protein sequence ID" value="CAI8007938.1"/>
    <property type="molecule type" value="Genomic_DNA"/>
</dbReference>
<comment type="similarity">
    <text evidence="2">Belongs to the DOCK family.</text>
</comment>
<protein>
    <submittedName>
        <fullName evidence="4">Dedicator of cytokinesis protein 7</fullName>
    </submittedName>
</protein>
<dbReference type="Pfam" id="PF20421">
    <property type="entry name" value="DHR-2_Lobe_C"/>
    <property type="match status" value="1"/>
</dbReference>
<evidence type="ECO:0000259" key="3">
    <source>
        <dbReference type="PROSITE" id="PS51651"/>
    </source>
</evidence>
<feature type="domain" description="DOCKER" evidence="3">
    <location>
        <begin position="629"/>
        <end position="1061"/>
    </location>
</feature>
<evidence type="ECO:0000256" key="2">
    <source>
        <dbReference type="PROSITE-ProRule" id="PRU00984"/>
    </source>
</evidence>
<evidence type="ECO:0000256" key="1">
    <source>
        <dbReference type="ARBA" id="ARBA00022658"/>
    </source>
</evidence>
<dbReference type="PANTHER" id="PTHR23317">
    <property type="entry name" value="DEDICATOR OF CYTOKINESIS DOCK"/>
    <property type="match status" value="1"/>
</dbReference>
<proteinExistence type="inferred from homology"/>
<dbReference type="Pfam" id="PF06920">
    <property type="entry name" value="DHR-2_Lobe_A"/>
    <property type="match status" value="1"/>
</dbReference>
<keyword evidence="5" id="KW-1185">Reference proteome</keyword>
<dbReference type="GO" id="GO:0005085">
    <property type="term" value="F:guanyl-nucleotide exchange factor activity"/>
    <property type="evidence" value="ECO:0007669"/>
    <property type="project" value="UniProtKB-KW"/>
</dbReference>
<dbReference type="Pfam" id="PF20422">
    <property type="entry name" value="DHR-2_Lobe_B"/>
    <property type="match status" value="1"/>
</dbReference>
<dbReference type="InterPro" id="IPR046773">
    <property type="entry name" value="DOCKER_Lobe_C"/>
</dbReference>
<dbReference type="InterPro" id="IPR043162">
    <property type="entry name" value="DOCK_C_lobe_C"/>
</dbReference>